<dbReference type="GO" id="GO:0006614">
    <property type="term" value="P:SRP-dependent cotranslational protein targeting to membrane"/>
    <property type="evidence" value="ECO:0007669"/>
    <property type="project" value="InterPro"/>
</dbReference>
<keyword evidence="7 10" id="KW-0675">Receptor</keyword>
<keyword evidence="5 10" id="KW-0342">GTP-binding</keyword>
<evidence type="ECO:0000256" key="5">
    <source>
        <dbReference type="ARBA" id="ARBA00023134"/>
    </source>
</evidence>
<dbReference type="InterPro" id="IPR042101">
    <property type="entry name" value="SRP54_N_sf"/>
</dbReference>
<dbReference type="HAMAP" id="MF_00920">
    <property type="entry name" value="FtsY"/>
    <property type="match status" value="1"/>
</dbReference>
<feature type="domain" description="SRP54-type proteins GTP-binding" evidence="12">
    <location>
        <begin position="432"/>
        <end position="445"/>
    </location>
</feature>
<dbReference type="FunFam" id="1.20.120.140:FF:000002">
    <property type="entry name" value="Signal recognition particle receptor FtsY"/>
    <property type="match status" value="1"/>
</dbReference>
<dbReference type="InterPro" id="IPR036225">
    <property type="entry name" value="SRP/SRP_N"/>
</dbReference>
<dbReference type="GO" id="GO:0005525">
    <property type="term" value="F:GTP binding"/>
    <property type="evidence" value="ECO:0007669"/>
    <property type="project" value="UniProtKB-UniRule"/>
</dbReference>
<dbReference type="PANTHER" id="PTHR43134:SF1">
    <property type="entry name" value="SIGNAL RECOGNITION PARTICLE RECEPTOR SUBUNIT ALPHA"/>
    <property type="match status" value="1"/>
</dbReference>
<dbReference type="OrthoDB" id="9804720at2"/>
<dbReference type="GO" id="GO:0005047">
    <property type="term" value="F:signal recognition particle binding"/>
    <property type="evidence" value="ECO:0007669"/>
    <property type="project" value="TreeGrafter"/>
</dbReference>
<dbReference type="RefSeq" id="WP_057723503.1">
    <property type="nucleotide sequence ID" value="NZ_JYLM01000004.1"/>
</dbReference>
<dbReference type="InterPro" id="IPR027417">
    <property type="entry name" value="P-loop_NTPase"/>
</dbReference>
<reference evidence="13 14" key="1">
    <citation type="submission" date="2016-10" db="EMBL/GenBank/DDBJ databases">
        <authorList>
            <person name="Varghese N."/>
            <person name="Submissions S."/>
        </authorList>
    </citation>
    <scope>NUCLEOTIDE SEQUENCE [LARGE SCALE GENOMIC DNA]</scope>
    <source>
        <strain evidence="13 14">BS2775</strain>
    </source>
</reference>
<keyword evidence="2 10" id="KW-0963">Cytoplasm</keyword>
<dbReference type="SMART" id="SM00382">
    <property type="entry name" value="AAA"/>
    <property type="match status" value="1"/>
</dbReference>
<dbReference type="GO" id="GO:0005737">
    <property type="term" value="C:cytoplasm"/>
    <property type="evidence" value="ECO:0007669"/>
    <property type="project" value="UniProtKB-SubCell"/>
</dbReference>
<evidence type="ECO:0000256" key="9">
    <source>
        <dbReference type="ARBA" id="ARBA00053570"/>
    </source>
</evidence>
<dbReference type="Gene3D" id="1.20.120.140">
    <property type="entry name" value="Signal recognition particle SRP54, nucleotide-binding domain"/>
    <property type="match status" value="1"/>
</dbReference>
<evidence type="ECO:0000256" key="4">
    <source>
        <dbReference type="ARBA" id="ARBA00022801"/>
    </source>
</evidence>
<dbReference type="FunFam" id="3.40.50.300:FF:000053">
    <property type="entry name" value="Signal recognition particle receptor FtsY"/>
    <property type="match status" value="1"/>
</dbReference>
<feature type="compositionally biased region" description="Basic and acidic residues" evidence="11">
    <location>
        <begin position="1"/>
        <end position="19"/>
    </location>
</feature>
<comment type="similarity">
    <text evidence="10">Belongs to the GTP-binding SRP family. FtsY subfamily.</text>
</comment>
<comment type="subcellular location">
    <subcellularLocation>
        <location evidence="10">Cell membrane</location>
        <topology evidence="10">Peripheral membrane protein</topology>
        <orientation evidence="10">Cytoplasmic side</orientation>
    </subcellularLocation>
    <subcellularLocation>
        <location evidence="10">Cytoplasm</location>
    </subcellularLocation>
</comment>
<evidence type="ECO:0000256" key="7">
    <source>
        <dbReference type="ARBA" id="ARBA00023170"/>
    </source>
</evidence>
<feature type="binding site" evidence="10">
    <location>
        <begin position="265"/>
        <end position="272"/>
    </location>
    <ligand>
        <name>GTP</name>
        <dbReference type="ChEBI" id="CHEBI:37565"/>
    </ligand>
</feature>
<dbReference type="InterPro" id="IPR003593">
    <property type="entry name" value="AAA+_ATPase"/>
</dbReference>
<evidence type="ECO:0000256" key="2">
    <source>
        <dbReference type="ARBA" id="ARBA00022490"/>
    </source>
</evidence>
<dbReference type="InterPro" id="IPR004390">
    <property type="entry name" value="SR_rcpt_FtsY"/>
</dbReference>
<dbReference type="GO" id="GO:0003924">
    <property type="term" value="F:GTPase activity"/>
    <property type="evidence" value="ECO:0007669"/>
    <property type="project" value="UniProtKB-UniRule"/>
</dbReference>
<evidence type="ECO:0000259" key="12">
    <source>
        <dbReference type="PROSITE" id="PS00300"/>
    </source>
</evidence>
<evidence type="ECO:0000256" key="10">
    <source>
        <dbReference type="HAMAP-Rule" id="MF_00920"/>
    </source>
</evidence>
<evidence type="ECO:0000313" key="13">
    <source>
        <dbReference type="EMBL" id="SDU15418.1"/>
    </source>
</evidence>
<keyword evidence="4 10" id="KW-0378">Hydrolase</keyword>
<accession>A0A1H2G7S1</accession>
<gene>
    <name evidence="10" type="primary">ftsY</name>
    <name evidence="13" type="ORF">SAMN04490197_3333</name>
</gene>
<evidence type="ECO:0000256" key="11">
    <source>
        <dbReference type="SAM" id="MobiDB-lite"/>
    </source>
</evidence>
<evidence type="ECO:0000313" key="14">
    <source>
        <dbReference type="Proteomes" id="UP000183653"/>
    </source>
</evidence>
<dbReference type="PANTHER" id="PTHR43134">
    <property type="entry name" value="SIGNAL RECOGNITION PARTICLE RECEPTOR SUBUNIT ALPHA"/>
    <property type="match status" value="1"/>
</dbReference>
<keyword evidence="14" id="KW-1185">Reference proteome</keyword>
<dbReference type="InterPro" id="IPR000897">
    <property type="entry name" value="SRP54_GTPase_dom"/>
</dbReference>
<evidence type="ECO:0000256" key="6">
    <source>
        <dbReference type="ARBA" id="ARBA00023136"/>
    </source>
</evidence>
<dbReference type="SUPFAM" id="SSF52540">
    <property type="entry name" value="P-loop containing nucleoside triphosphate hydrolases"/>
    <property type="match status" value="1"/>
</dbReference>
<dbReference type="Pfam" id="PF02881">
    <property type="entry name" value="SRP54_N"/>
    <property type="match status" value="1"/>
</dbReference>
<dbReference type="EMBL" id="LT629782">
    <property type="protein sequence ID" value="SDU15418.1"/>
    <property type="molecule type" value="Genomic_DNA"/>
</dbReference>
<feature type="region of interest" description="Disordered" evidence="11">
    <location>
        <begin position="1"/>
        <end position="21"/>
    </location>
</feature>
<keyword evidence="3 10" id="KW-0547">Nucleotide-binding</keyword>
<dbReference type="SMART" id="SM00962">
    <property type="entry name" value="SRP54"/>
    <property type="match status" value="1"/>
</dbReference>
<dbReference type="CDD" id="cd17874">
    <property type="entry name" value="FtsY"/>
    <property type="match status" value="1"/>
</dbReference>
<dbReference type="EC" id="3.6.5.4" evidence="10"/>
<feature type="binding site" evidence="10">
    <location>
        <begin position="347"/>
        <end position="351"/>
    </location>
    <ligand>
        <name>GTP</name>
        <dbReference type="ChEBI" id="CHEBI:37565"/>
    </ligand>
</feature>
<proteinExistence type="inferred from homology"/>
<dbReference type="Pfam" id="PF00448">
    <property type="entry name" value="SRP54"/>
    <property type="match status" value="1"/>
</dbReference>
<keyword evidence="1 10" id="KW-1003">Cell membrane</keyword>
<evidence type="ECO:0000256" key="8">
    <source>
        <dbReference type="ARBA" id="ARBA00048027"/>
    </source>
</evidence>
<name>A0A1H2G7S1_9PSED</name>
<dbReference type="InterPro" id="IPR013822">
    <property type="entry name" value="Signal_recog_particl_SRP54_hlx"/>
</dbReference>
<evidence type="ECO:0000256" key="1">
    <source>
        <dbReference type="ARBA" id="ARBA00022475"/>
    </source>
</evidence>
<organism evidence="13 14">
    <name type="scientific">Pseudomonas orientalis</name>
    <dbReference type="NCBI Taxonomy" id="76758"/>
    <lineage>
        <taxon>Bacteria</taxon>
        <taxon>Pseudomonadati</taxon>
        <taxon>Pseudomonadota</taxon>
        <taxon>Gammaproteobacteria</taxon>
        <taxon>Pseudomonadales</taxon>
        <taxon>Pseudomonadaceae</taxon>
        <taxon>Pseudomonas</taxon>
    </lineage>
</organism>
<keyword evidence="6 10" id="KW-0472">Membrane</keyword>
<dbReference type="SUPFAM" id="SSF47364">
    <property type="entry name" value="Domain of the SRP/SRP receptor G-proteins"/>
    <property type="match status" value="1"/>
</dbReference>
<comment type="subunit">
    <text evidence="10">Part of the signal recognition particle protein translocation system, which is composed of SRP and FtsY. SRP is a ribonucleoprotein composed of Ffh and a 4.5S RNA molecule.</text>
</comment>
<dbReference type="SMART" id="SM00963">
    <property type="entry name" value="SRP54_N"/>
    <property type="match status" value="1"/>
</dbReference>
<feature type="binding site" evidence="10">
    <location>
        <begin position="411"/>
        <end position="414"/>
    </location>
    <ligand>
        <name>GTP</name>
        <dbReference type="ChEBI" id="CHEBI:37565"/>
    </ligand>
</feature>
<dbReference type="NCBIfam" id="TIGR00064">
    <property type="entry name" value="ftsY"/>
    <property type="match status" value="1"/>
</dbReference>
<dbReference type="GO" id="GO:0005886">
    <property type="term" value="C:plasma membrane"/>
    <property type="evidence" value="ECO:0007669"/>
    <property type="project" value="UniProtKB-SubCell"/>
</dbReference>
<comment type="function">
    <text evidence="9 10">Involved in targeting and insertion of nascent membrane proteins into the cytoplasmic membrane. Acts as a receptor for the complex formed by the signal recognition particle (SRP) and the ribosome-nascent chain (RNC). Interaction with SRP-RNC leads to the transfer of the RNC complex to the Sec translocase for insertion into the membrane, the hydrolysis of GTP by both Ffh and FtsY, and the dissociation of the SRP-FtsY complex into the individual components.</text>
</comment>
<dbReference type="PROSITE" id="PS00300">
    <property type="entry name" value="SRP54"/>
    <property type="match status" value="1"/>
</dbReference>
<dbReference type="Gene3D" id="3.40.50.300">
    <property type="entry name" value="P-loop containing nucleotide triphosphate hydrolases"/>
    <property type="match status" value="1"/>
</dbReference>
<sequence>MFGSNDDKKTPAAAGEKKGLFGWLRKKPQETVVEQPQVQSEPIPEPIVEAEPAAEAPAPVVLPIAEPVLQPVVEAEPAPEPEPEHKPWLELPVAEEPVALVEDVQAEHVTPPIPVAPPAAVVVEAPPAVEIPAEVPAVVAMPAVIEEPAVPAETSKAGFFTRLKQGLSKTSASIGEGMASLFLGKKTIDDELLEDIETRLLTADVGVEATAVIIQSLTQKVARKQLTDADALYKSLQAELAAMLKPVEAPLVITPKKPFVILVVGVNGAGKTTTIGKLAKKLQGEGKKVMLAAGDTFRAAAVEQLQVWGERNKIPVIAQHTGADSASVIFDAVQAAKARNIDVLIADTAGRLHTKDNLMEELKKVRRVIGKLDADAPHEVLLVLDAGTGQNAISQAKQFNQTVQLTGLALTKLDGTAKGGVIFALAKQFGLPIRYIGVGEGIDDLRTFEAEPFVQALFAERERS</sequence>
<comment type="catalytic activity">
    <reaction evidence="8 10">
        <text>GTP + H2O = GDP + phosphate + H(+)</text>
        <dbReference type="Rhea" id="RHEA:19669"/>
        <dbReference type="ChEBI" id="CHEBI:15377"/>
        <dbReference type="ChEBI" id="CHEBI:15378"/>
        <dbReference type="ChEBI" id="CHEBI:37565"/>
        <dbReference type="ChEBI" id="CHEBI:43474"/>
        <dbReference type="ChEBI" id="CHEBI:58189"/>
        <dbReference type="EC" id="3.6.5.4"/>
    </reaction>
</comment>
<dbReference type="Proteomes" id="UP000183653">
    <property type="component" value="Chromosome I"/>
</dbReference>
<protein>
    <recommendedName>
        <fullName evidence="10">Signal recognition particle receptor FtsY</fullName>
        <shortName evidence="10">SRP receptor</shortName>
        <ecNumber evidence="10">3.6.5.4</ecNumber>
    </recommendedName>
</protein>
<dbReference type="AlphaFoldDB" id="A0A1H2G7S1"/>
<evidence type="ECO:0000256" key="3">
    <source>
        <dbReference type="ARBA" id="ARBA00022741"/>
    </source>
</evidence>